<accession>A0A645J5T6</accession>
<dbReference type="EMBL" id="VSSQ01125503">
    <property type="protein sequence ID" value="MPN55834.1"/>
    <property type="molecule type" value="Genomic_DNA"/>
</dbReference>
<organism evidence="1">
    <name type="scientific">bioreactor metagenome</name>
    <dbReference type="NCBI Taxonomy" id="1076179"/>
    <lineage>
        <taxon>unclassified sequences</taxon>
        <taxon>metagenomes</taxon>
        <taxon>ecological metagenomes</taxon>
    </lineage>
</organism>
<reference evidence="1" key="1">
    <citation type="submission" date="2019-08" db="EMBL/GenBank/DDBJ databases">
        <authorList>
            <person name="Kucharzyk K."/>
            <person name="Murdoch R.W."/>
            <person name="Higgins S."/>
            <person name="Loffler F."/>
        </authorList>
    </citation>
    <scope>NUCLEOTIDE SEQUENCE</scope>
</reference>
<comment type="caution">
    <text evidence="1">The sequence shown here is derived from an EMBL/GenBank/DDBJ whole genome shotgun (WGS) entry which is preliminary data.</text>
</comment>
<protein>
    <submittedName>
        <fullName evidence="1">Uncharacterized protein</fullName>
    </submittedName>
</protein>
<gene>
    <name evidence="1" type="ORF">SDC9_203518</name>
</gene>
<evidence type="ECO:0000313" key="1">
    <source>
        <dbReference type="EMBL" id="MPN55834.1"/>
    </source>
</evidence>
<dbReference type="AlphaFoldDB" id="A0A645J5T6"/>
<proteinExistence type="predicted"/>
<sequence>MLQDCFSLVDFVSVLPDAIKDVEAGCAGATDLLIEQHANPCCDMFRRCSPTAHRLCQVAPFLAMAYDGPGASDLTHRVGRPLSGERSEVSSDCRIGPVDALASYF</sequence>
<name>A0A645J5T6_9ZZZZ</name>